<sequence length="97" mass="10902">MSKKIACLAEQAWSSNRVARTLSSAPKYNNGGTVTSSDTALPRAGESMTGLLRLTTRFKLLNQWYRAELDIPEFRMLHIIMMGFDGHFYFTARPSVA</sequence>
<protein>
    <submittedName>
        <fullName evidence="1">Uncharacterized protein</fullName>
    </submittedName>
</protein>
<dbReference type="EMBL" id="RDQH01000341">
    <property type="protein sequence ID" value="RXH73974.1"/>
    <property type="molecule type" value="Genomic_DNA"/>
</dbReference>
<name>A0A498HUN4_MALDO</name>
<dbReference type="Proteomes" id="UP000290289">
    <property type="component" value="Chromosome 15"/>
</dbReference>
<dbReference type="AlphaFoldDB" id="A0A498HUN4"/>
<organism evidence="1 2">
    <name type="scientific">Malus domestica</name>
    <name type="common">Apple</name>
    <name type="synonym">Pyrus malus</name>
    <dbReference type="NCBI Taxonomy" id="3750"/>
    <lineage>
        <taxon>Eukaryota</taxon>
        <taxon>Viridiplantae</taxon>
        <taxon>Streptophyta</taxon>
        <taxon>Embryophyta</taxon>
        <taxon>Tracheophyta</taxon>
        <taxon>Spermatophyta</taxon>
        <taxon>Magnoliopsida</taxon>
        <taxon>eudicotyledons</taxon>
        <taxon>Gunneridae</taxon>
        <taxon>Pentapetalae</taxon>
        <taxon>rosids</taxon>
        <taxon>fabids</taxon>
        <taxon>Rosales</taxon>
        <taxon>Rosaceae</taxon>
        <taxon>Amygdaloideae</taxon>
        <taxon>Maleae</taxon>
        <taxon>Malus</taxon>
    </lineage>
</organism>
<proteinExistence type="predicted"/>
<keyword evidence="2" id="KW-1185">Reference proteome</keyword>
<gene>
    <name evidence="1" type="ORF">DVH24_016796</name>
</gene>
<comment type="caution">
    <text evidence="1">The sequence shown here is derived from an EMBL/GenBank/DDBJ whole genome shotgun (WGS) entry which is preliminary data.</text>
</comment>
<evidence type="ECO:0000313" key="2">
    <source>
        <dbReference type="Proteomes" id="UP000290289"/>
    </source>
</evidence>
<reference evidence="1 2" key="1">
    <citation type="submission" date="2018-10" db="EMBL/GenBank/DDBJ databases">
        <title>A high-quality apple genome assembly.</title>
        <authorList>
            <person name="Hu J."/>
        </authorList>
    </citation>
    <scope>NUCLEOTIDE SEQUENCE [LARGE SCALE GENOMIC DNA]</scope>
    <source>
        <strain evidence="2">cv. HFTH1</strain>
        <tissue evidence="1">Young leaf</tissue>
    </source>
</reference>
<accession>A0A498HUN4</accession>
<evidence type="ECO:0000313" key="1">
    <source>
        <dbReference type="EMBL" id="RXH73974.1"/>
    </source>
</evidence>